<dbReference type="eggNOG" id="COG0824">
    <property type="taxonomic scope" value="Bacteria"/>
</dbReference>
<dbReference type="Gene3D" id="3.10.129.10">
    <property type="entry name" value="Hotdog Thioesterase"/>
    <property type="match status" value="1"/>
</dbReference>
<accession>A0A077DGK2</accession>
<dbReference type="InterPro" id="IPR029069">
    <property type="entry name" value="HotDog_dom_sf"/>
</dbReference>
<dbReference type="PANTHER" id="PTHR31793:SF27">
    <property type="entry name" value="NOVEL THIOESTERASE SUPERFAMILY DOMAIN AND SAPOSIN A-TYPE DOMAIN CONTAINING PROTEIN (0610012H03RIK)"/>
    <property type="match status" value="1"/>
</dbReference>
<dbReference type="EMBL" id="CP009238">
    <property type="protein sequence ID" value="AIL33266.1"/>
    <property type="molecule type" value="Genomic_DNA"/>
</dbReference>
<dbReference type="AlphaFoldDB" id="A0A077DGK2"/>
<dbReference type="SUPFAM" id="SSF54637">
    <property type="entry name" value="Thioesterase/thiol ester dehydrase-isomerase"/>
    <property type="match status" value="1"/>
</dbReference>
<dbReference type="OrthoDB" id="9800856at2"/>
<keyword evidence="4" id="KW-1185">Reference proteome</keyword>
<name>A0A077DGK2_9BURK</name>
<dbReference type="STRING" id="1072685.IX83_08115"/>
<evidence type="ECO:0000313" key="3">
    <source>
        <dbReference type="EMBL" id="AIL33266.1"/>
    </source>
</evidence>
<gene>
    <name evidence="3" type="ORF">IX83_08115</name>
</gene>
<keyword evidence="2" id="KW-0378">Hydrolase</keyword>
<evidence type="ECO:0000313" key="4">
    <source>
        <dbReference type="Proteomes" id="UP000028945"/>
    </source>
</evidence>
<proteinExistence type="inferred from homology"/>
<sequence length="144" mass="17104">MRKRSDIFTELEIKIPFFDVDSLHIVWHGNYIKYFEMARCQLLSLLNYDYNIMREKGYMWPVVGVEVKYIQPCLFDMDVVIRADLVEWESKLKVNYLVYDKKTGTRLTRGSTTQVAVSLETREMQFVTPESWQNAVKQYLEAKA</sequence>
<dbReference type="PIRSF" id="PIRSF003230">
    <property type="entry name" value="YbgC"/>
    <property type="match status" value="1"/>
</dbReference>
<dbReference type="RefSeq" id="WP_038501116.1">
    <property type="nucleotide sequence ID" value="NZ_AFWK01000035.1"/>
</dbReference>
<dbReference type="Proteomes" id="UP000028945">
    <property type="component" value="Chromosome"/>
</dbReference>
<dbReference type="CDD" id="cd00586">
    <property type="entry name" value="4HBT"/>
    <property type="match status" value="1"/>
</dbReference>
<evidence type="ECO:0000256" key="2">
    <source>
        <dbReference type="ARBA" id="ARBA00022801"/>
    </source>
</evidence>
<evidence type="ECO:0000256" key="1">
    <source>
        <dbReference type="ARBA" id="ARBA00005953"/>
    </source>
</evidence>
<reference evidence="3 4" key="1">
    <citation type="journal article" date="2014" name="BMC Genomics">
        <title>A genomic perspective on a new bacterial genus and species from the Alcaligenaceae family, Basilea psittacipulmonis.</title>
        <authorList>
            <person name="Whiteson K.L."/>
            <person name="Hernandez D."/>
            <person name="Lazarevic V."/>
            <person name="Gaia N."/>
            <person name="Farinelli L."/>
            <person name="Francois P."/>
            <person name="Pilo P."/>
            <person name="Frey J."/>
            <person name="Schrenzel J."/>
        </authorList>
    </citation>
    <scope>NUCLEOTIDE SEQUENCE [LARGE SCALE GENOMIC DNA]</scope>
    <source>
        <strain evidence="3 4">DSM 24701</strain>
    </source>
</reference>
<dbReference type="GO" id="GO:0047617">
    <property type="term" value="F:fatty acyl-CoA hydrolase activity"/>
    <property type="evidence" value="ECO:0007669"/>
    <property type="project" value="TreeGrafter"/>
</dbReference>
<dbReference type="PANTHER" id="PTHR31793">
    <property type="entry name" value="4-HYDROXYBENZOYL-COA THIOESTERASE FAMILY MEMBER"/>
    <property type="match status" value="1"/>
</dbReference>
<protein>
    <submittedName>
        <fullName evidence="3">Thioesterase</fullName>
    </submittedName>
</protein>
<dbReference type="InterPro" id="IPR050563">
    <property type="entry name" value="4-hydroxybenzoyl-CoA_TE"/>
</dbReference>
<dbReference type="Pfam" id="PF13279">
    <property type="entry name" value="4HBT_2"/>
    <property type="match status" value="1"/>
</dbReference>
<dbReference type="InterPro" id="IPR006684">
    <property type="entry name" value="YbgC/YbaW"/>
</dbReference>
<organism evidence="3 4">
    <name type="scientific">Basilea psittacipulmonis DSM 24701</name>
    <dbReference type="NCBI Taxonomy" id="1072685"/>
    <lineage>
        <taxon>Bacteria</taxon>
        <taxon>Pseudomonadati</taxon>
        <taxon>Pseudomonadota</taxon>
        <taxon>Betaproteobacteria</taxon>
        <taxon>Burkholderiales</taxon>
        <taxon>Alcaligenaceae</taxon>
        <taxon>Basilea</taxon>
    </lineage>
</organism>
<dbReference type="HOGENOM" id="CLU_101141_3_0_4"/>
<comment type="similarity">
    <text evidence="1">Belongs to the 4-hydroxybenzoyl-CoA thioesterase family.</text>
</comment>
<dbReference type="KEGG" id="bpsi:IX83_08115"/>